<sequence length="94" mass="10716">MAVKKTNGTSRDRTSDLANFSRTLSQLSYRPTWDEDRRQDTITSNETDNHARPRRTHDPPLLSLSLSSSSPSLLFWLECTLSSLIDLPVIHGRF</sequence>
<reference evidence="2" key="1">
    <citation type="submission" date="2015-06" db="EMBL/GenBank/DDBJ databases">
        <authorList>
            <person name="Nguyen H."/>
        </authorList>
    </citation>
    <scope>NUCLEOTIDE SEQUENCE</scope>
    <source>
        <strain evidence="2">DAOM 180753</strain>
    </source>
</reference>
<keyword evidence="3" id="KW-1185">Reference proteome</keyword>
<proteinExistence type="predicted"/>
<evidence type="ECO:0000313" key="2">
    <source>
        <dbReference type="EMBL" id="KAJ9486859.1"/>
    </source>
</evidence>
<feature type="region of interest" description="Disordered" evidence="1">
    <location>
        <begin position="1"/>
        <end position="61"/>
    </location>
</feature>
<evidence type="ECO:0000313" key="3">
    <source>
        <dbReference type="Proteomes" id="UP001227192"/>
    </source>
</evidence>
<protein>
    <submittedName>
        <fullName evidence="2">Uncharacterized protein</fullName>
    </submittedName>
</protein>
<dbReference type="AntiFam" id="ANF00012">
    <property type="entry name" value="tRNA translation"/>
</dbReference>
<dbReference type="Proteomes" id="UP001227192">
    <property type="component" value="Unassembled WGS sequence"/>
</dbReference>
<dbReference type="EMBL" id="LACB01000188">
    <property type="protein sequence ID" value="KAJ9486859.1"/>
    <property type="molecule type" value="Genomic_DNA"/>
</dbReference>
<dbReference type="AlphaFoldDB" id="A0AAI9TI44"/>
<gene>
    <name evidence="2" type="ORF">VN97_g6486</name>
</gene>
<evidence type="ECO:0000256" key="1">
    <source>
        <dbReference type="SAM" id="MobiDB-lite"/>
    </source>
</evidence>
<organism evidence="2 3">
    <name type="scientific">Penicillium thymicola</name>
    <dbReference type="NCBI Taxonomy" id="293382"/>
    <lineage>
        <taxon>Eukaryota</taxon>
        <taxon>Fungi</taxon>
        <taxon>Dikarya</taxon>
        <taxon>Ascomycota</taxon>
        <taxon>Pezizomycotina</taxon>
        <taxon>Eurotiomycetes</taxon>
        <taxon>Eurotiomycetidae</taxon>
        <taxon>Eurotiales</taxon>
        <taxon>Aspergillaceae</taxon>
        <taxon>Penicillium</taxon>
    </lineage>
</organism>
<accession>A0AAI9TI44</accession>
<comment type="caution">
    <text evidence="2">The sequence shown here is derived from an EMBL/GenBank/DDBJ whole genome shotgun (WGS) entry which is preliminary data.</text>
</comment>
<name>A0AAI9TI44_PENTH</name>
<reference evidence="2" key="2">
    <citation type="journal article" date="2016" name="Fungal Biol.">
        <title>Ochratoxin A production by Penicillium thymicola.</title>
        <authorList>
            <person name="Nguyen H.D.T."/>
            <person name="McMullin D.R."/>
            <person name="Ponomareva E."/>
            <person name="Riley R."/>
            <person name="Pomraning K.R."/>
            <person name="Baker S.E."/>
            <person name="Seifert K.A."/>
        </authorList>
    </citation>
    <scope>NUCLEOTIDE SEQUENCE</scope>
    <source>
        <strain evidence="2">DAOM 180753</strain>
    </source>
</reference>
<feature type="compositionally biased region" description="Polar residues" evidence="1">
    <location>
        <begin position="16"/>
        <end position="29"/>
    </location>
</feature>